<evidence type="ECO:0000313" key="3">
    <source>
        <dbReference type="Proteomes" id="UP000077202"/>
    </source>
</evidence>
<comment type="caution">
    <text evidence="2">The sequence shown here is derived from an EMBL/GenBank/DDBJ whole genome shotgun (WGS) entry which is preliminary data.</text>
</comment>
<dbReference type="EMBL" id="LVLJ01000898">
    <property type="protein sequence ID" value="OAE32040.1"/>
    <property type="molecule type" value="Genomic_DNA"/>
</dbReference>
<name>A0A176WFQ2_MARPO</name>
<evidence type="ECO:0000256" key="1">
    <source>
        <dbReference type="SAM" id="MobiDB-lite"/>
    </source>
</evidence>
<feature type="compositionally biased region" description="Basic and acidic residues" evidence="1">
    <location>
        <begin position="73"/>
        <end position="84"/>
    </location>
</feature>
<keyword evidence="3" id="KW-1185">Reference proteome</keyword>
<feature type="compositionally biased region" description="Polar residues" evidence="1">
    <location>
        <begin position="1"/>
        <end position="15"/>
    </location>
</feature>
<gene>
    <name evidence="2" type="ORF">AXG93_2278s1190</name>
</gene>
<dbReference type="Proteomes" id="UP000077202">
    <property type="component" value="Unassembled WGS sequence"/>
</dbReference>
<organism evidence="2 3">
    <name type="scientific">Marchantia polymorpha subsp. ruderalis</name>
    <dbReference type="NCBI Taxonomy" id="1480154"/>
    <lineage>
        <taxon>Eukaryota</taxon>
        <taxon>Viridiplantae</taxon>
        <taxon>Streptophyta</taxon>
        <taxon>Embryophyta</taxon>
        <taxon>Marchantiophyta</taxon>
        <taxon>Marchantiopsida</taxon>
        <taxon>Marchantiidae</taxon>
        <taxon>Marchantiales</taxon>
        <taxon>Marchantiaceae</taxon>
        <taxon>Marchantia</taxon>
    </lineage>
</organism>
<reference evidence="2" key="1">
    <citation type="submission" date="2016-03" db="EMBL/GenBank/DDBJ databases">
        <title>Mechanisms controlling the formation of the plant cell surface in tip-growing cells are functionally conserved among land plants.</title>
        <authorList>
            <person name="Honkanen S."/>
            <person name="Jones V.A."/>
            <person name="Morieri G."/>
            <person name="Champion C."/>
            <person name="Hetherington A.J."/>
            <person name="Kelly S."/>
            <person name="Saint-Marcoux D."/>
            <person name="Proust H."/>
            <person name="Prescott H."/>
            <person name="Dolan L."/>
        </authorList>
    </citation>
    <scope>NUCLEOTIDE SEQUENCE [LARGE SCALE GENOMIC DNA]</scope>
    <source>
        <tissue evidence="2">Whole gametophyte</tissue>
    </source>
</reference>
<feature type="region of interest" description="Disordered" evidence="1">
    <location>
        <begin position="1"/>
        <end position="140"/>
    </location>
</feature>
<sequence length="140" mass="15366">MSGSEVADQSKQQTDMLLGQCRVRAASKQEEEETRWGPARSSVQQSKRTFSPFLPRPSPEFQSGGGGEVDFEGLEKDRESKADPHLAGVGADGRIERKRLSRNRLGQQKVKRPPNPHPSLEEVSKSIVVSAAPNPSSFQP</sequence>
<proteinExistence type="predicted"/>
<evidence type="ECO:0000313" key="2">
    <source>
        <dbReference type="EMBL" id="OAE32040.1"/>
    </source>
</evidence>
<protein>
    <submittedName>
        <fullName evidence="2">Uncharacterized protein</fullName>
    </submittedName>
</protein>
<dbReference type="AlphaFoldDB" id="A0A176WFQ2"/>
<accession>A0A176WFQ2</accession>